<reference evidence="1 2" key="1">
    <citation type="submission" date="2018-10" db="EMBL/GenBank/DDBJ databases">
        <authorList>
            <person name="Li J."/>
        </authorList>
    </citation>
    <scope>NUCLEOTIDE SEQUENCE [LARGE SCALE GENOMIC DNA]</scope>
    <source>
        <strain evidence="1 2">CCTCC AB209002</strain>
    </source>
</reference>
<gene>
    <name evidence="1" type="ORF">D9V29_11395</name>
</gene>
<sequence length="111" mass="12996">MHPGFHWVHQRYLSGMPARSVQRQRVPGDAAHSRRLMTSRNRDMECLGVLERARKWHPIDQRSGHRTNDTVRRHQWREHPAAIENGCCAQLNSTDPSVRRLEIRTTKPTRG</sequence>
<proteinExistence type="predicted"/>
<organism evidence="1 2">
    <name type="scientific">Mycetocola manganoxydans</name>
    <dbReference type="NCBI Taxonomy" id="699879"/>
    <lineage>
        <taxon>Bacteria</taxon>
        <taxon>Bacillati</taxon>
        <taxon>Actinomycetota</taxon>
        <taxon>Actinomycetes</taxon>
        <taxon>Micrococcales</taxon>
        <taxon>Microbacteriaceae</taxon>
        <taxon>Mycetocola</taxon>
    </lineage>
</organism>
<dbReference type="AlphaFoldDB" id="A0A3L6ZPR1"/>
<comment type="caution">
    <text evidence="1">The sequence shown here is derived from an EMBL/GenBank/DDBJ whole genome shotgun (WGS) entry which is preliminary data.</text>
</comment>
<dbReference type="EMBL" id="RCUV01000012">
    <property type="protein sequence ID" value="RLP69818.1"/>
    <property type="molecule type" value="Genomic_DNA"/>
</dbReference>
<dbReference type="Proteomes" id="UP000270299">
    <property type="component" value="Unassembled WGS sequence"/>
</dbReference>
<evidence type="ECO:0000313" key="2">
    <source>
        <dbReference type="Proteomes" id="UP000270299"/>
    </source>
</evidence>
<protein>
    <submittedName>
        <fullName evidence="1">Uncharacterized protein</fullName>
    </submittedName>
</protein>
<name>A0A3L6ZPR1_9MICO</name>
<keyword evidence="2" id="KW-1185">Reference proteome</keyword>
<accession>A0A3L6ZPR1</accession>
<evidence type="ECO:0000313" key="1">
    <source>
        <dbReference type="EMBL" id="RLP69818.1"/>
    </source>
</evidence>